<dbReference type="Proteomes" id="UP001161017">
    <property type="component" value="Unassembled WGS sequence"/>
</dbReference>
<dbReference type="InterPro" id="IPR008322">
    <property type="entry name" value="UPF0261"/>
</dbReference>
<gene>
    <name evidence="3" type="ORF">OHK93_006328</name>
</gene>
<name>A0AA43TUF2_9LECA</name>
<dbReference type="AlphaFoldDB" id="A0AA43TUF2"/>
<evidence type="ECO:0000259" key="2">
    <source>
        <dbReference type="Pfam" id="PF23189"/>
    </source>
</evidence>
<dbReference type="Pfam" id="PF23189">
    <property type="entry name" value="UPF0261_C"/>
    <property type="match status" value="1"/>
</dbReference>
<proteinExistence type="predicted"/>
<feature type="domain" description="UPF0261" evidence="2">
    <location>
        <begin position="189"/>
        <end position="406"/>
    </location>
</feature>
<dbReference type="NCBIfam" id="NF002674">
    <property type="entry name" value="PRK02399.1-2"/>
    <property type="match status" value="1"/>
</dbReference>
<organism evidence="3 4">
    <name type="scientific">Ramalina farinacea</name>
    <dbReference type="NCBI Taxonomy" id="258253"/>
    <lineage>
        <taxon>Eukaryota</taxon>
        <taxon>Fungi</taxon>
        <taxon>Dikarya</taxon>
        <taxon>Ascomycota</taxon>
        <taxon>Pezizomycotina</taxon>
        <taxon>Lecanoromycetes</taxon>
        <taxon>OSLEUM clade</taxon>
        <taxon>Lecanoromycetidae</taxon>
        <taxon>Lecanorales</taxon>
        <taxon>Lecanorineae</taxon>
        <taxon>Ramalinaceae</taxon>
        <taxon>Ramalina</taxon>
    </lineage>
</organism>
<evidence type="ECO:0000313" key="4">
    <source>
        <dbReference type="Proteomes" id="UP001161017"/>
    </source>
</evidence>
<dbReference type="InterPro" id="IPR051353">
    <property type="entry name" value="Tobamovirus_resist_UPF0261"/>
</dbReference>
<evidence type="ECO:0000259" key="1">
    <source>
        <dbReference type="Pfam" id="PF06792"/>
    </source>
</evidence>
<dbReference type="PIRSF" id="PIRSF033271">
    <property type="entry name" value="UCP033271"/>
    <property type="match status" value="1"/>
</dbReference>
<protein>
    <submittedName>
        <fullName evidence="3">Uncharacterized protein</fullName>
    </submittedName>
</protein>
<sequence length="410" mass="43481">MSDLVTTVLLMGTCDTKFEELLFIKAQICKHGVKANLMDVGRSAIAQKEIEISRSDFLDQNMSSLNRGEIAKAMIAAATPFVKRLHQRNKIAGVISLGGSWGTSIGSAIMRSALPVGFPKLIVSTVASGSVSNFVGQTDITMMNSVVDIAGLNSILDPTLTNAAAMIAGAAKAFVSREAPSTHNSVASRKRVAITMFGVTTPAADAARAVLTNEGYEVLVFHATGNGGRAMENLIREGRIDGVLDLTTTELADELVGGIMSAGPDRLTAAGQAGIPQVVSLGALDMVNFGPRSTLPDKFNDRNIYEHNPDITIIRTTVQECRVLGDQIGKKLKAAKRPDRVRVFVPLGGLSMLGVEGGLYHDASADKALFGALQESLHGTEIEVIKDGRAINDDGFAAEMAKALIEFTKR</sequence>
<dbReference type="Gene3D" id="3.40.50.12020">
    <property type="entry name" value="Uncharacterised protein family UPF0261, NN domain"/>
    <property type="match status" value="1"/>
</dbReference>
<comment type="caution">
    <text evidence="3">The sequence shown here is derived from an EMBL/GenBank/DDBJ whole genome shotgun (WGS) entry which is preliminary data.</text>
</comment>
<dbReference type="EMBL" id="JAPUFD010000004">
    <property type="protein sequence ID" value="MDI1487065.1"/>
    <property type="molecule type" value="Genomic_DNA"/>
</dbReference>
<reference evidence="3" key="1">
    <citation type="journal article" date="2023" name="Genome Biol. Evol.">
        <title>First Whole Genome Sequence and Flow Cytometry Genome Size Data for the Lichen-Forming Fungus Ramalina farinacea (Ascomycota).</title>
        <authorList>
            <person name="Llewellyn T."/>
            <person name="Mian S."/>
            <person name="Hill R."/>
            <person name="Leitch I.J."/>
            <person name="Gaya E."/>
        </authorList>
    </citation>
    <scope>NUCLEOTIDE SEQUENCE</scope>
    <source>
        <strain evidence="3">LIQ254RAFAR</strain>
    </source>
</reference>
<dbReference type="PANTHER" id="PTHR31862:SF1">
    <property type="entry name" value="UPF0261 DOMAIN PROTEIN (AFU_ORTHOLOGUE AFUA_1G10120)"/>
    <property type="match status" value="1"/>
</dbReference>
<keyword evidence="4" id="KW-1185">Reference proteome</keyword>
<dbReference type="PANTHER" id="PTHR31862">
    <property type="entry name" value="UPF0261 DOMAIN PROTEIN (AFU_ORTHOLOGUE AFUA_1G10120)"/>
    <property type="match status" value="1"/>
</dbReference>
<accession>A0AA43TUF2</accession>
<dbReference type="CDD" id="cd15488">
    <property type="entry name" value="Tm-1-like"/>
    <property type="match status" value="1"/>
</dbReference>
<dbReference type="InterPro" id="IPR044122">
    <property type="entry name" value="UPF0261_N"/>
</dbReference>
<evidence type="ECO:0000313" key="3">
    <source>
        <dbReference type="EMBL" id="MDI1487065.1"/>
    </source>
</evidence>
<dbReference type="InterPro" id="IPR056778">
    <property type="entry name" value="UPF0261_C"/>
</dbReference>
<dbReference type="Pfam" id="PF06792">
    <property type="entry name" value="UPF0261"/>
    <property type="match status" value="1"/>
</dbReference>
<dbReference type="Gene3D" id="3.40.50.12030">
    <property type="entry name" value="Uncharacterised protein family UPF0261, NC domain"/>
    <property type="match status" value="1"/>
</dbReference>
<feature type="domain" description="UPF0261" evidence="1">
    <location>
        <begin position="7"/>
        <end position="173"/>
    </location>
</feature>